<accession>A0A9P8ZZA1</accession>
<dbReference type="InterPro" id="IPR002589">
    <property type="entry name" value="Macro_dom"/>
</dbReference>
<protein>
    <recommendedName>
        <fullName evidence="7">Macro domain-containing protein</fullName>
    </recommendedName>
</protein>
<keyword evidence="9" id="KW-1185">Reference proteome</keyword>
<dbReference type="AlphaFoldDB" id="A0A9P8ZZA1"/>
<dbReference type="Pfam" id="PF01661">
    <property type="entry name" value="Macro"/>
    <property type="match status" value="1"/>
</dbReference>
<dbReference type="PANTHER" id="PTHR11106">
    <property type="entry name" value="GANGLIOSIDE INDUCED DIFFERENTIATION ASSOCIATED PROTEIN 2-RELATED"/>
    <property type="match status" value="1"/>
</dbReference>
<dbReference type="SMART" id="SM00506">
    <property type="entry name" value="A1pp"/>
    <property type="match status" value="1"/>
</dbReference>
<comment type="cofactor">
    <cofactor evidence="1">
        <name>Zn(2+)</name>
        <dbReference type="ChEBI" id="CHEBI:29105"/>
    </cofactor>
</comment>
<feature type="domain" description="Macro" evidence="7">
    <location>
        <begin position="89"/>
        <end position="287"/>
    </location>
</feature>
<dbReference type="SUPFAM" id="SSF52949">
    <property type="entry name" value="Macro domain-like"/>
    <property type="match status" value="1"/>
</dbReference>
<evidence type="ECO:0000313" key="8">
    <source>
        <dbReference type="EMBL" id="KAH6655853.1"/>
    </source>
</evidence>
<dbReference type="GO" id="GO:0016740">
    <property type="term" value="F:transferase activity"/>
    <property type="evidence" value="ECO:0007669"/>
    <property type="project" value="UniProtKB-KW"/>
</dbReference>
<dbReference type="InterPro" id="IPR043472">
    <property type="entry name" value="Macro_dom-like"/>
</dbReference>
<dbReference type="GeneID" id="70126588"/>
<dbReference type="GO" id="GO:0016798">
    <property type="term" value="F:hydrolase activity, acting on glycosyl bonds"/>
    <property type="evidence" value="ECO:0007669"/>
    <property type="project" value="UniProtKB-KW"/>
</dbReference>
<keyword evidence="6" id="KW-0326">Glycosidase</keyword>
<evidence type="ECO:0000259" key="7">
    <source>
        <dbReference type="PROSITE" id="PS51154"/>
    </source>
</evidence>
<organism evidence="8 9">
    <name type="scientific">Truncatella angustata</name>
    <dbReference type="NCBI Taxonomy" id="152316"/>
    <lineage>
        <taxon>Eukaryota</taxon>
        <taxon>Fungi</taxon>
        <taxon>Dikarya</taxon>
        <taxon>Ascomycota</taxon>
        <taxon>Pezizomycotina</taxon>
        <taxon>Sordariomycetes</taxon>
        <taxon>Xylariomycetidae</taxon>
        <taxon>Amphisphaeriales</taxon>
        <taxon>Sporocadaceae</taxon>
        <taxon>Truncatella</taxon>
    </lineage>
</organism>
<dbReference type="CDD" id="cd02908">
    <property type="entry name" value="Macro_OAADPr_deacetylase"/>
    <property type="match status" value="1"/>
</dbReference>
<dbReference type="PROSITE" id="PS51154">
    <property type="entry name" value="MACRO"/>
    <property type="match status" value="1"/>
</dbReference>
<comment type="caution">
    <text evidence="8">The sequence shown here is derived from an EMBL/GenBank/DDBJ whole genome shotgun (WGS) entry which is preliminary data.</text>
</comment>
<reference evidence="8" key="1">
    <citation type="journal article" date="2021" name="Nat. Commun.">
        <title>Genetic determinants of endophytism in the Arabidopsis root mycobiome.</title>
        <authorList>
            <person name="Mesny F."/>
            <person name="Miyauchi S."/>
            <person name="Thiergart T."/>
            <person name="Pickel B."/>
            <person name="Atanasova L."/>
            <person name="Karlsson M."/>
            <person name="Huettel B."/>
            <person name="Barry K.W."/>
            <person name="Haridas S."/>
            <person name="Chen C."/>
            <person name="Bauer D."/>
            <person name="Andreopoulos W."/>
            <person name="Pangilinan J."/>
            <person name="LaButti K."/>
            <person name="Riley R."/>
            <person name="Lipzen A."/>
            <person name="Clum A."/>
            <person name="Drula E."/>
            <person name="Henrissat B."/>
            <person name="Kohler A."/>
            <person name="Grigoriev I.V."/>
            <person name="Martin F.M."/>
            <person name="Hacquard S."/>
        </authorList>
    </citation>
    <scope>NUCLEOTIDE SEQUENCE</scope>
    <source>
        <strain evidence="8">MPI-SDFR-AT-0073</strain>
    </source>
</reference>
<sequence length="586" mass="65239">MEVSLALQTALQHLLGEESATNKRQKCSPAFAYIDDWSISDQLQILRQLLCQRPVKPELPVFILDSIRTVYEHIHAHRSLTLVDTLQPKRVVDTLNQGQINLFCWQGDITTLSGVTAITNAANSQMLGCFQPSHRCIDNTIHFWAGPALRKECYDLMSQGSATLQPGHAVTTRGHCLPAPYIIHTVGPQLRRGDPPTDMQRSQLADCYTSMLREADLLVTTNSRKAIAICCISTGLFAFPSSEASEIAVKTTLRWIEEHNTTITDVIFNTFSEADTIIYQKLLGTGHSEQSVIPRPLGQPESLGRARQWLLSADAILISAGAGFSASDGLDYTSQALFSKHFPGFKKYGLTTLYSVFGFSDWPTEQDRWSYYFTHLNMIQSWPRSSVYRTLISWLRNRGIKTHVRTSNADGLFLANGWDEDALSTPQGTYAVLQCLANCRPDATTPSAPFLDAAIPFLDPITQHLAAPEKIPLCRFCRGKMSICVRAGHWFNERPFGRGEQQWEQFQADTRGRGQRLVILELGVGQSTPGVLKWPNEDMVEADEGQTRLVRFGLGLEAAVPLELEAQERATYVDGDIKASISALFS</sequence>
<dbReference type="Proteomes" id="UP000758603">
    <property type="component" value="Unassembled WGS sequence"/>
</dbReference>
<evidence type="ECO:0000256" key="5">
    <source>
        <dbReference type="ARBA" id="ARBA00022833"/>
    </source>
</evidence>
<keyword evidence="3" id="KW-0479">Metal-binding</keyword>
<evidence type="ECO:0000256" key="3">
    <source>
        <dbReference type="ARBA" id="ARBA00022723"/>
    </source>
</evidence>
<proteinExistence type="predicted"/>
<dbReference type="RefSeq" id="XP_045960118.1">
    <property type="nucleotide sequence ID" value="XM_046097696.1"/>
</dbReference>
<evidence type="ECO:0000256" key="4">
    <source>
        <dbReference type="ARBA" id="ARBA00022801"/>
    </source>
</evidence>
<dbReference type="Gene3D" id="3.30.1600.10">
    <property type="entry name" value="SIR2/SIRT2 'Small Domain"/>
    <property type="match status" value="1"/>
</dbReference>
<dbReference type="Gene3D" id="3.40.50.1220">
    <property type="entry name" value="TPP-binding domain"/>
    <property type="match status" value="1"/>
</dbReference>
<evidence type="ECO:0000256" key="6">
    <source>
        <dbReference type="ARBA" id="ARBA00023295"/>
    </source>
</evidence>
<keyword evidence="5" id="KW-0862">Zinc</keyword>
<dbReference type="PANTHER" id="PTHR11106:SF121">
    <property type="entry name" value="ADP-RIBOSE 1''-PHOSPHATE PHOSPHATASE"/>
    <property type="match status" value="1"/>
</dbReference>
<keyword evidence="4" id="KW-0378">Hydrolase</keyword>
<dbReference type="Gene3D" id="3.40.220.10">
    <property type="entry name" value="Leucine Aminopeptidase, subunit E, domain 1"/>
    <property type="match status" value="1"/>
</dbReference>
<dbReference type="OrthoDB" id="6077599at2759"/>
<evidence type="ECO:0000313" key="9">
    <source>
        <dbReference type="Proteomes" id="UP000758603"/>
    </source>
</evidence>
<dbReference type="EMBL" id="JAGPXC010000003">
    <property type="protein sequence ID" value="KAH6655853.1"/>
    <property type="molecule type" value="Genomic_DNA"/>
</dbReference>
<dbReference type="InterPro" id="IPR026591">
    <property type="entry name" value="Sirtuin_cat_small_dom_sf"/>
</dbReference>
<keyword evidence="2" id="KW-0808">Transferase</keyword>
<name>A0A9P8ZZA1_9PEZI</name>
<dbReference type="GO" id="GO:0046872">
    <property type="term" value="F:metal ion binding"/>
    <property type="evidence" value="ECO:0007669"/>
    <property type="project" value="UniProtKB-KW"/>
</dbReference>
<evidence type="ECO:0000256" key="2">
    <source>
        <dbReference type="ARBA" id="ARBA00022679"/>
    </source>
</evidence>
<gene>
    <name evidence="8" type="ORF">BKA67DRAFT_515057</name>
</gene>
<dbReference type="SUPFAM" id="SSF52467">
    <property type="entry name" value="DHS-like NAD/FAD-binding domain"/>
    <property type="match status" value="1"/>
</dbReference>
<dbReference type="InterPro" id="IPR029035">
    <property type="entry name" value="DHS-like_NAD/FAD-binding_dom"/>
</dbReference>
<evidence type="ECO:0000256" key="1">
    <source>
        <dbReference type="ARBA" id="ARBA00001947"/>
    </source>
</evidence>